<keyword evidence="1" id="KW-0472">Membrane</keyword>
<proteinExistence type="predicted"/>
<keyword evidence="4" id="KW-1185">Reference proteome</keyword>
<dbReference type="Proteomes" id="UP000191094">
    <property type="component" value="Unassembled WGS sequence"/>
</dbReference>
<dbReference type="EMBL" id="MUYT01000004">
    <property type="protein sequence ID" value="OOS21776.1"/>
    <property type="molecule type" value="Genomic_DNA"/>
</dbReference>
<dbReference type="Pfam" id="PF05232">
    <property type="entry name" value="BTP"/>
    <property type="match status" value="2"/>
</dbReference>
<dbReference type="AlphaFoldDB" id="A0A1T0CHE0"/>
<evidence type="ECO:0000313" key="3">
    <source>
        <dbReference type="EMBL" id="OOS21776.1"/>
    </source>
</evidence>
<dbReference type="NCBIfam" id="NF033664">
    <property type="entry name" value="PACE_transport"/>
    <property type="match status" value="1"/>
</dbReference>
<feature type="domain" description="Chlorhexidine efflux transporter" evidence="2">
    <location>
        <begin position="48"/>
        <end position="75"/>
    </location>
</feature>
<dbReference type="InterPro" id="IPR058208">
    <property type="entry name" value="PACE"/>
</dbReference>
<sequence>MTIKERILQAVLFETLAILLSLGWVKLLSFFALQKTQSAHVQSTHDGKVLLMLMGISLMAMIWTFIYNLLFDKCFVGDKLARPVWLRVLHIVGFEAGLLCFTLPLVMWVMGIGLWQAFVLDISLTLLVLAYGFGFYWVYDVLRAKCCQR</sequence>
<reference evidence="3 4" key="1">
    <citation type="submission" date="2017-02" db="EMBL/GenBank/DDBJ databases">
        <title>Draft genome sequence of Moraxella lincolnii CCUG 9405T type strain.</title>
        <authorList>
            <person name="Salva-Serra F."/>
            <person name="Engstrom-Jakobsson H."/>
            <person name="Thorell K."/>
            <person name="Jaen-Luchoro D."/>
            <person name="Gonzales-Siles L."/>
            <person name="Karlsson R."/>
            <person name="Yazdan S."/>
            <person name="Boulund F."/>
            <person name="Johnning A."/>
            <person name="Engstrand L."/>
            <person name="Kristiansson E."/>
            <person name="Moore E."/>
        </authorList>
    </citation>
    <scope>NUCLEOTIDE SEQUENCE [LARGE SCALE GENOMIC DNA]</scope>
    <source>
        <strain evidence="3 4">CCUG 9405</strain>
    </source>
</reference>
<feature type="transmembrane region" description="Helical" evidence="1">
    <location>
        <begin position="49"/>
        <end position="70"/>
    </location>
</feature>
<name>A0A1T0CHE0_9GAMM</name>
<keyword evidence="1 3" id="KW-0812">Transmembrane</keyword>
<dbReference type="STRING" id="90241.B0682_03915"/>
<dbReference type="RefSeq" id="WP_078306762.1">
    <property type="nucleotide sequence ID" value="NZ_CP147511.1"/>
</dbReference>
<comment type="caution">
    <text evidence="3">The sequence shown here is derived from an EMBL/GenBank/DDBJ whole genome shotgun (WGS) entry which is preliminary data.</text>
</comment>
<protein>
    <submittedName>
        <fullName evidence="3">Transmembrane pair domain protein</fullName>
    </submittedName>
</protein>
<evidence type="ECO:0000256" key="1">
    <source>
        <dbReference type="SAM" id="Phobius"/>
    </source>
</evidence>
<accession>A0A1T0CHE0</accession>
<feature type="transmembrane region" description="Helical" evidence="1">
    <location>
        <begin position="91"/>
        <end position="111"/>
    </location>
</feature>
<dbReference type="OrthoDB" id="1631120at2"/>
<dbReference type="InterPro" id="IPR007896">
    <property type="entry name" value="BTP_bacteria"/>
</dbReference>
<feature type="transmembrane region" description="Helical" evidence="1">
    <location>
        <begin position="117"/>
        <end position="139"/>
    </location>
</feature>
<feature type="domain" description="Chlorhexidine efflux transporter" evidence="2">
    <location>
        <begin position="82"/>
        <end position="144"/>
    </location>
</feature>
<organism evidence="3 4">
    <name type="scientific">Lwoffella lincolnii</name>
    <dbReference type="NCBI Taxonomy" id="90241"/>
    <lineage>
        <taxon>Bacteria</taxon>
        <taxon>Pseudomonadati</taxon>
        <taxon>Pseudomonadota</taxon>
        <taxon>Gammaproteobacteria</taxon>
        <taxon>Moraxellales</taxon>
        <taxon>Moraxellaceae</taxon>
        <taxon>Lwoffella</taxon>
    </lineage>
</organism>
<gene>
    <name evidence="3" type="ORF">B0682_03915</name>
</gene>
<evidence type="ECO:0000259" key="2">
    <source>
        <dbReference type="Pfam" id="PF05232"/>
    </source>
</evidence>
<evidence type="ECO:0000313" key="4">
    <source>
        <dbReference type="Proteomes" id="UP000191094"/>
    </source>
</evidence>
<feature type="transmembrane region" description="Helical" evidence="1">
    <location>
        <begin position="7"/>
        <end position="29"/>
    </location>
</feature>
<keyword evidence="1" id="KW-1133">Transmembrane helix</keyword>